<name>A0A1A9ZQ73_GLOPL</name>
<keyword evidence="2" id="KW-1185">Reference proteome</keyword>
<accession>A0A1A9ZQ73</accession>
<dbReference type="Proteomes" id="UP000092445">
    <property type="component" value="Unassembled WGS sequence"/>
</dbReference>
<evidence type="ECO:0000313" key="1">
    <source>
        <dbReference type="EnsemblMetazoa" id="GPAI021610-PA"/>
    </source>
</evidence>
<dbReference type="VEuPathDB" id="VectorBase:GPAI021610"/>
<sequence>MIARISKFRLWDERICLEDDVLASALTKEEFVKLADSFQVCGLWFYSEILFFSMVVCSIKVNLWEIIITSKHTLSTHHIKPIIDIVLSPKPIVSGAYKFCSECIWSSSISVLLIATP</sequence>
<organism evidence="1 2">
    <name type="scientific">Glossina pallidipes</name>
    <name type="common">Tsetse fly</name>
    <dbReference type="NCBI Taxonomy" id="7398"/>
    <lineage>
        <taxon>Eukaryota</taxon>
        <taxon>Metazoa</taxon>
        <taxon>Ecdysozoa</taxon>
        <taxon>Arthropoda</taxon>
        <taxon>Hexapoda</taxon>
        <taxon>Insecta</taxon>
        <taxon>Pterygota</taxon>
        <taxon>Neoptera</taxon>
        <taxon>Endopterygota</taxon>
        <taxon>Diptera</taxon>
        <taxon>Brachycera</taxon>
        <taxon>Muscomorpha</taxon>
        <taxon>Hippoboscoidea</taxon>
        <taxon>Glossinidae</taxon>
        <taxon>Glossina</taxon>
    </lineage>
</organism>
<evidence type="ECO:0000313" key="2">
    <source>
        <dbReference type="Proteomes" id="UP000092445"/>
    </source>
</evidence>
<protein>
    <submittedName>
        <fullName evidence="1">Uncharacterized protein</fullName>
    </submittedName>
</protein>
<dbReference type="EnsemblMetazoa" id="GPAI021610-RA">
    <property type="protein sequence ID" value="GPAI021610-PA"/>
    <property type="gene ID" value="GPAI021610"/>
</dbReference>
<reference evidence="1" key="2">
    <citation type="submission" date="2020-05" db="UniProtKB">
        <authorList>
            <consortium name="EnsemblMetazoa"/>
        </authorList>
    </citation>
    <scope>IDENTIFICATION</scope>
    <source>
        <strain evidence="1">IAEA</strain>
    </source>
</reference>
<dbReference type="AlphaFoldDB" id="A0A1A9ZQ73"/>
<reference evidence="2" key="1">
    <citation type="submission" date="2014-03" db="EMBL/GenBank/DDBJ databases">
        <authorList>
            <person name="Aksoy S."/>
            <person name="Warren W."/>
            <person name="Wilson R.K."/>
        </authorList>
    </citation>
    <scope>NUCLEOTIDE SEQUENCE [LARGE SCALE GENOMIC DNA]</scope>
    <source>
        <strain evidence="2">IAEA</strain>
    </source>
</reference>
<proteinExistence type="predicted"/>